<dbReference type="AlphaFoldDB" id="A0A2S7KMM6"/>
<dbReference type="InterPro" id="IPR001173">
    <property type="entry name" value="Glyco_trans_2-like"/>
</dbReference>
<organism evidence="2 3">
    <name type="scientific">Aureitalea marina</name>
    <dbReference type="NCBI Taxonomy" id="930804"/>
    <lineage>
        <taxon>Bacteria</taxon>
        <taxon>Pseudomonadati</taxon>
        <taxon>Bacteroidota</taxon>
        <taxon>Flavobacteriia</taxon>
        <taxon>Flavobacteriales</taxon>
        <taxon>Flavobacteriaceae</taxon>
        <taxon>Aureitalea</taxon>
    </lineage>
</organism>
<dbReference type="CDD" id="cd00761">
    <property type="entry name" value="Glyco_tranf_GTA_type"/>
    <property type="match status" value="1"/>
</dbReference>
<dbReference type="PANTHER" id="PTHR22916:SF3">
    <property type="entry name" value="UDP-GLCNAC:BETAGAL BETA-1,3-N-ACETYLGLUCOSAMINYLTRANSFERASE-LIKE PROTEIN 1"/>
    <property type="match status" value="1"/>
</dbReference>
<feature type="domain" description="Glycosyltransferase 2-like" evidence="1">
    <location>
        <begin position="6"/>
        <end position="148"/>
    </location>
</feature>
<name>A0A2S7KMM6_9FLAO</name>
<dbReference type="RefSeq" id="WP_104811799.1">
    <property type="nucleotide sequence ID" value="NZ_MQUB01000001.1"/>
</dbReference>
<evidence type="ECO:0000259" key="1">
    <source>
        <dbReference type="Pfam" id="PF00535"/>
    </source>
</evidence>
<dbReference type="Gene3D" id="3.90.550.10">
    <property type="entry name" value="Spore Coat Polysaccharide Biosynthesis Protein SpsA, Chain A"/>
    <property type="match status" value="1"/>
</dbReference>
<evidence type="ECO:0000313" key="2">
    <source>
        <dbReference type="EMBL" id="PQB03877.1"/>
    </source>
</evidence>
<dbReference type="Pfam" id="PF00535">
    <property type="entry name" value="Glycos_transf_2"/>
    <property type="match status" value="1"/>
</dbReference>
<gene>
    <name evidence="2" type="ORF">BST85_02370</name>
</gene>
<evidence type="ECO:0000313" key="3">
    <source>
        <dbReference type="Proteomes" id="UP000239800"/>
    </source>
</evidence>
<keyword evidence="3" id="KW-1185">Reference proteome</keyword>
<reference evidence="2 3" key="1">
    <citation type="submission" date="2016-11" db="EMBL/GenBank/DDBJ databases">
        <title>Trade-off between light-utilization and light-protection in marine flavobacteria.</title>
        <authorList>
            <person name="Kumagai Y."/>
        </authorList>
    </citation>
    <scope>NUCLEOTIDE SEQUENCE [LARGE SCALE GENOMIC DNA]</scope>
    <source>
        <strain evidence="2 3">NBRC 107741</strain>
    </source>
</reference>
<protein>
    <recommendedName>
        <fullName evidence="1">Glycosyltransferase 2-like domain-containing protein</fullName>
    </recommendedName>
</protein>
<accession>A0A2S7KMM6</accession>
<dbReference type="PANTHER" id="PTHR22916">
    <property type="entry name" value="GLYCOSYLTRANSFERASE"/>
    <property type="match status" value="1"/>
</dbReference>
<dbReference type="Proteomes" id="UP000239800">
    <property type="component" value="Unassembled WGS sequence"/>
</dbReference>
<dbReference type="SUPFAM" id="SSF53448">
    <property type="entry name" value="Nucleotide-diphospho-sugar transferases"/>
    <property type="match status" value="1"/>
</dbReference>
<comment type="caution">
    <text evidence="2">The sequence shown here is derived from an EMBL/GenBank/DDBJ whole genome shotgun (WGS) entry which is preliminary data.</text>
</comment>
<dbReference type="OrthoDB" id="597270at2"/>
<proteinExistence type="predicted"/>
<dbReference type="GO" id="GO:0016758">
    <property type="term" value="F:hexosyltransferase activity"/>
    <property type="evidence" value="ECO:0007669"/>
    <property type="project" value="UniProtKB-ARBA"/>
</dbReference>
<sequence length="324" mass="37668">MIPLISIIIPTYNRAHMLGETLDSIKSQTFTDWECLVVDDGSSDDTATVVGKYVLEDARFSYLKRPEDLPKGANSCRNFGLDQSRGQYIQWFDSDDLMVKTKLHKQLSLLDNSNYDYCVAQTTFIDTNSGEDLGVRNERMQSENPLPDFIQFKIFWLTGAVLWKKDFLMTSGLRFDPDLQQAQDYDFHIRALGLSTNYIAEDSILMRYKCHGDNMSVSFTNNPQKIWSNARVKEKILNNYTHILPDSFIQKKYEELLAQYKLCLRKNYLKEAKRIARILDKSLDKLNFTPSKKRGIRWRIGLVYISLGWLKRGDNLLKNRHVFG</sequence>
<dbReference type="EMBL" id="MQUB01000001">
    <property type="protein sequence ID" value="PQB03877.1"/>
    <property type="molecule type" value="Genomic_DNA"/>
</dbReference>
<dbReference type="InterPro" id="IPR029044">
    <property type="entry name" value="Nucleotide-diphossugar_trans"/>
</dbReference>